<keyword evidence="2" id="KW-0963">Cytoplasm</keyword>
<dbReference type="InterPro" id="IPR032425">
    <property type="entry name" value="FERM_f0"/>
</dbReference>
<dbReference type="SUPFAM" id="SSF50729">
    <property type="entry name" value="PH domain-like"/>
    <property type="match status" value="1"/>
</dbReference>
<evidence type="ECO:0000313" key="5">
    <source>
        <dbReference type="EMBL" id="KAK3607406.1"/>
    </source>
</evidence>
<dbReference type="FunFam" id="1.20.80.10:FF:000007">
    <property type="entry name" value="Talin 2"/>
    <property type="match status" value="1"/>
</dbReference>
<comment type="subcellular location">
    <subcellularLocation>
        <location evidence="1">Cytoplasm</location>
        <location evidence="1">Cytoskeleton</location>
    </subcellularLocation>
</comment>
<evidence type="ECO:0000256" key="1">
    <source>
        <dbReference type="ARBA" id="ARBA00004245"/>
    </source>
</evidence>
<dbReference type="GO" id="GO:0005925">
    <property type="term" value="C:focal adhesion"/>
    <property type="evidence" value="ECO:0007669"/>
    <property type="project" value="TreeGrafter"/>
</dbReference>
<reference evidence="5" key="1">
    <citation type="journal article" date="2021" name="Genome Biol. Evol.">
        <title>A High-Quality Reference Genome for a Parasitic Bivalve with Doubly Uniparental Inheritance (Bivalvia: Unionida).</title>
        <authorList>
            <person name="Smith C.H."/>
        </authorList>
    </citation>
    <scope>NUCLEOTIDE SEQUENCE</scope>
    <source>
        <strain evidence="5">CHS0354</strain>
    </source>
</reference>
<evidence type="ECO:0000259" key="4">
    <source>
        <dbReference type="PROSITE" id="PS50057"/>
    </source>
</evidence>
<keyword evidence="6" id="KW-1185">Reference proteome</keyword>
<dbReference type="InterPro" id="IPR011993">
    <property type="entry name" value="PH-like_dom_sf"/>
</dbReference>
<dbReference type="SMART" id="SM01244">
    <property type="entry name" value="IRS"/>
    <property type="match status" value="1"/>
</dbReference>
<organism evidence="5 6">
    <name type="scientific">Potamilus streckersoni</name>
    <dbReference type="NCBI Taxonomy" id="2493646"/>
    <lineage>
        <taxon>Eukaryota</taxon>
        <taxon>Metazoa</taxon>
        <taxon>Spiralia</taxon>
        <taxon>Lophotrochozoa</taxon>
        <taxon>Mollusca</taxon>
        <taxon>Bivalvia</taxon>
        <taxon>Autobranchia</taxon>
        <taxon>Heteroconchia</taxon>
        <taxon>Palaeoheterodonta</taxon>
        <taxon>Unionida</taxon>
        <taxon>Unionoidea</taxon>
        <taxon>Unionidae</taxon>
        <taxon>Ambleminae</taxon>
        <taxon>Lampsilini</taxon>
        <taxon>Potamilus</taxon>
    </lineage>
</organism>
<dbReference type="FunFam" id="2.30.29.30:FF:000028">
    <property type="entry name" value="Talin 2"/>
    <property type="match status" value="1"/>
</dbReference>
<dbReference type="GO" id="GO:0030036">
    <property type="term" value="P:actin cytoskeleton organization"/>
    <property type="evidence" value="ECO:0007669"/>
    <property type="project" value="TreeGrafter"/>
</dbReference>
<evidence type="ECO:0000256" key="2">
    <source>
        <dbReference type="ARBA" id="ARBA00022490"/>
    </source>
</evidence>
<dbReference type="Proteomes" id="UP001195483">
    <property type="component" value="Unassembled WGS sequence"/>
</dbReference>
<dbReference type="CDD" id="cd10569">
    <property type="entry name" value="FERM_C_Talin"/>
    <property type="match status" value="1"/>
</dbReference>
<dbReference type="Gene3D" id="1.20.80.10">
    <property type="match status" value="1"/>
</dbReference>
<dbReference type="CDD" id="cd14473">
    <property type="entry name" value="FERM_B-lobe"/>
    <property type="match status" value="1"/>
</dbReference>
<dbReference type="PROSITE" id="PS00660">
    <property type="entry name" value="FERM_1"/>
    <property type="match status" value="1"/>
</dbReference>
<dbReference type="GO" id="GO:0098609">
    <property type="term" value="P:cell-cell adhesion"/>
    <property type="evidence" value="ECO:0007669"/>
    <property type="project" value="TreeGrafter"/>
</dbReference>
<dbReference type="InterPro" id="IPR014352">
    <property type="entry name" value="FERM/acyl-CoA-bd_prot_sf"/>
</dbReference>
<dbReference type="Gene3D" id="3.10.20.90">
    <property type="entry name" value="Phosphatidylinositol 3-kinase Catalytic Subunit, Chain A, domain 1"/>
    <property type="match status" value="2"/>
</dbReference>
<dbReference type="InterPro" id="IPR019748">
    <property type="entry name" value="FERM_central"/>
</dbReference>
<dbReference type="InterPro" id="IPR035963">
    <property type="entry name" value="FERM_2"/>
</dbReference>
<accession>A0AAE0TBX6</accession>
<reference evidence="5" key="2">
    <citation type="journal article" date="2021" name="Genome Biol. Evol.">
        <title>Developing a high-quality reference genome for a parasitic bivalve with doubly uniparental inheritance (Bivalvia: Unionida).</title>
        <authorList>
            <person name="Smith C.H."/>
        </authorList>
    </citation>
    <scope>NUCLEOTIDE SEQUENCE</scope>
    <source>
        <strain evidence="5">CHS0354</strain>
        <tissue evidence="5">Mantle</tissue>
    </source>
</reference>
<dbReference type="SMART" id="SM00295">
    <property type="entry name" value="B41"/>
    <property type="match status" value="1"/>
</dbReference>
<dbReference type="CDD" id="cd17089">
    <property type="entry name" value="FERM_F0_TLN"/>
    <property type="match status" value="1"/>
</dbReference>
<dbReference type="InterPro" id="IPR002404">
    <property type="entry name" value="IRS_PTB"/>
</dbReference>
<dbReference type="EMBL" id="JAEAOA010000251">
    <property type="protein sequence ID" value="KAK3607406.1"/>
    <property type="molecule type" value="Genomic_DNA"/>
</dbReference>
<dbReference type="GO" id="GO:0005737">
    <property type="term" value="C:cytoplasm"/>
    <property type="evidence" value="ECO:0007669"/>
    <property type="project" value="TreeGrafter"/>
</dbReference>
<dbReference type="CDD" id="cd17090">
    <property type="entry name" value="FERM_F1_TLN"/>
    <property type="match status" value="1"/>
</dbReference>
<dbReference type="InterPro" id="IPR019749">
    <property type="entry name" value="Band_41_domain"/>
</dbReference>
<dbReference type="PANTHER" id="PTHR19981:SF1">
    <property type="entry name" value="RHEA, ISOFORM B"/>
    <property type="match status" value="1"/>
</dbReference>
<name>A0AAE0TBX6_9BIVA</name>
<dbReference type="InterPro" id="IPR019747">
    <property type="entry name" value="FERM_CS"/>
</dbReference>
<dbReference type="GO" id="GO:0005886">
    <property type="term" value="C:plasma membrane"/>
    <property type="evidence" value="ECO:0007669"/>
    <property type="project" value="TreeGrafter"/>
</dbReference>
<comment type="caution">
    <text evidence="5">The sequence shown here is derived from an EMBL/GenBank/DDBJ whole genome shotgun (WGS) entry which is preliminary data.</text>
</comment>
<dbReference type="Pfam" id="PF02174">
    <property type="entry name" value="IRS"/>
    <property type="match status" value="1"/>
</dbReference>
<proteinExistence type="predicted"/>
<sequence>MSTLLLRISIISQGSVEMIRKMQFDPATVVFRACHLIRDGFNQAGIPTPQGNVNEFGLFLSDDDPKKGIWLDPSLTLEHYCLRRLDLVKYRKRMRIVKIRTMDDAVRKFKVDDTNTVGQLMLTICSRIGITNHDEYSLILEMSDDEKQKTLTLRRQKSIAKDQRKLEQMRKKLHTEDYTNWLDHSKTLREQGVAEENTLLLRRRFFFSDKAVDAQDPIQLNLLFSQTRDAILKGTHPVSKEKATVLASLQCQIQFGDHNKQRNKPGFLDLKEFLPKEYCRVKNIEKNIFQECKKWIGFTEMDAKVKYTQMCQDLKTYGIAFFLVKEIMKGKSKLVPRLLGISKESVVRVDENTKEILTTWPITMVRRWTASPNSFTLDFGDYADAYYSVQTQEGEQMVDLIAGYIDIIVRKQKSKEYNGTDDGDEVAIYEEIVYPPYFDTDDICPGR</sequence>
<dbReference type="InterPro" id="IPR018979">
    <property type="entry name" value="FERM_N"/>
</dbReference>
<dbReference type="PANTHER" id="PTHR19981">
    <property type="entry name" value="TALIN"/>
    <property type="match status" value="1"/>
</dbReference>
<gene>
    <name evidence="5" type="ORF">CHS0354_003033</name>
</gene>
<reference evidence="5" key="3">
    <citation type="submission" date="2023-05" db="EMBL/GenBank/DDBJ databases">
        <authorList>
            <person name="Smith C.H."/>
        </authorList>
    </citation>
    <scope>NUCLEOTIDE SEQUENCE</scope>
    <source>
        <strain evidence="5">CHS0354</strain>
        <tissue evidence="5">Mantle</tissue>
    </source>
</reference>
<dbReference type="SUPFAM" id="SSF54236">
    <property type="entry name" value="Ubiquitin-like"/>
    <property type="match status" value="1"/>
</dbReference>
<dbReference type="Pfam" id="PF09379">
    <property type="entry name" value="FERM_N"/>
    <property type="match status" value="1"/>
</dbReference>
<dbReference type="GO" id="GO:0005178">
    <property type="term" value="F:integrin binding"/>
    <property type="evidence" value="ECO:0007669"/>
    <property type="project" value="TreeGrafter"/>
</dbReference>
<feature type="domain" description="FERM" evidence="4">
    <location>
        <begin position="95"/>
        <end position="412"/>
    </location>
</feature>
<dbReference type="InterPro" id="IPR000299">
    <property type="entry name" value="FERM_domain"/>
</dbReference>
<dbReference type="GO" id="GO:0005856">
    <property type="term" value="C:cytoskeleton"/>
    <property type="evidence" value="ECO:0007669"/>
    <property type="project" value="UniProtKB-SubCell"/>
</dbReference>
<keyword evidence="3" id="KW-0206">Cytoskeleton</keyword>
<dbReference type="PROSITE" id="PS50057">
    <property type="entry name" value="FERM_3"/>
    <property type="match status" value="1"/>
</dbReference>
<dbReference type="AlphaFoldDB" id="A0AAE0TBX6"/>
<dbReference type="Pfam" id="PF16511">
    <property type="entry name" value="FERM_f0"/>
    <property type="match status" value="1"/>
</dbReference>
<dbReference type="InterPro" id="IPR029071">
    <property type="entry name" value="Ubiquitin-like_domsf"/>
</dbReference>
<dbReference type="SUPFAM" id="SSF47031">
    <property type="entry name" value="Second domain of FERM"/>
    <property type="match status" value="1"/>
</dbReference>
<evidence type="ECO:0000256" key="3">
    <source>
        <dbReference type="ARBA" id="ARBA00023212"/>
    </source>
</evidence>
<protein>
    <recommendedName>
        <fullName evidence="4">FERM domain-containing protein</fullName>
    </recommendedName>
</protein>
<evidence type="ECO:0000313" key="6">
    <source>
        <dbReference type="Proteomes" id="UP001195483"/>
    </source>
</evidence>
<dbReference type="Gene3D" id="2.30.29.30">
    <property type="entry name" value="Pleckstrin-homology domain (PH domain)/Phosphotyrosine-binding domain (PTB)"/>
    <property type="match status" value="1"/>
</dbReference>